<dbReference type="OrthoDB" id="9795032at2"/>
<feature type="binding site" evidence="11">
    <location>
        <begin position="6"/>
        <end position="7"/>
    </location>
    <ligand>
        <name>substrate</name>
    </ligand>
</feature>
<dbReference type="GO" id="GO:0005737">
    <property type="term" value="C:cytoplasm"/>
    <property type="evidence" value="ECO:0007669"/>
    <property type="project" value="UniProtKB-SubCell"/>
</dbReference>
<dbReference type="GO" id="GO:0010181">
    <property type="term" value="F:FMN binding"/>
    <property type="evidence" value="ECO:0007669"/>
    <property type="project" value="UniProtKB-UniRule"/>
</dbReference>
<keyword evidence="2 11" id="KW-0963">Cytoplasm</keyword>
<evidence type="ECO:0000256" key="5">
    <source>
        <dbReference type="ARBA" id="ARBA00022723"/>
    </source>
</evidence>
<gene>
    <name evidence="11" type="primary">fni</name>
    <name evidence="13" type="ORF">DealDRAFT_0658</name>
</gene>
<feature type="binding site" evidence="11">
    <location>
        <position position="91"/>
    </location>
    <ligand>
        <name>FMN</name>
        <dbReference type="ChEBI" id="CHEBI:58210"/>
    </ligand>
</feature>
<dbReference type="HAMAP" id="MF_00354">
    <property type="entry name" value="Idi_2"/>
    <property type="match status" value="1"/>
</dbReference>
<feature type="binding site" evidence="11">
    <location>
        <position position="120"/>
    </location>
    <ligand>
        <name>FMN</name>
        <dbReference type="ChEBI" id="CHEBI:58210"/>
    </ligand>
</feature>
<dbReference type="PANTHER" id="PTHR43665">
    <property type="entry name" value="ISOPENTENYL-DIPHOSPHATE DELTA-ISOMERASE"/>
    <property type="match status" value="1"/>
</dbReference>
<dbReference type="Proteomes" id="UP000006443">
    <property type="component" value="Unassembled WGS sequence"/>
</dbReference>
<keyword evidence="8 11" id="KW-0414">Isoprene biosynthesis</keyword>
<comment type="subunit">
    <text evidence="10 11">Homooctamer. Dimer of tetramers.</text>
</comment>
<evidence type="ECO:0000313" key="13">
    <source>
        <dbReference type="EMBL" id="EEG78243.1"/>
    </source>
</evidence>
<comment type="caution">
    <text evidence="11">Lacks conserved residue(s) required for the propagation of feature annotation.</text>
</comment>
<evidence type="ECO:0000256" key="4">
    <source>
        <dbReference type="ARBA" id="ARBA00022643"/>
    </source>
</evidence>
<dbReference type="GO" id="GO:0016491">
    <property type="term" value="F:oxidoreductase activity"/>
    <property type="evidence" value="ECO:0007669"/>
    <property type="project" value="InterPro"/>
</dbReference>
<keyword evidence="14" id="KW-1185">Reference proteome</keyword>
<dbReference type="GO" id="GO:0004452">
    <property type="term" value="F:isopentenyl-diphosphate delta-isomerase activity"/>
    <property type="evidence" value="ECO:0007669"/>
    <property type="project" value="UniProtKB-UniRule"/>
</dbReference>
<dbReference type="CDD" id="cd02811">
    <property type="entry name" value="IDI-2_FMN"/>
    <property type="match status" value="1"/>
</dbReference>
<comment type="cofactor">
    <cofactor evidence="11">
        <name>NADPH</name>
        <dbReference type="ChEBI" id="CHEBI:57783"/>
    </cofactor>
</comment>
<keyword evidence="7 11" id="KW-0521">NADP</keyword>
<dbReference type="GO" id="GO:0008299">
    <property type="term" value="P:isoprenoid biosynthetic process"/>
    <property type="evidence" value="ECO:0007669"/>
    <property type="project" value="UniProtKB-UniRule"/>
</dbReference>
<keyword evidence="3 11" id="KW-0285">Flavoprotein</keyword>
<feature type="binding site" evidence="11">
    <location>
        <position position="182"/>
    </location>
    <ligand>
        <name>FMN</name>
        <dbReference type="ChEBI" id="CHEBI:58210"/>
    </ligand>
</feature>
<feature type="binding site" evidence="11">
    <location>
        <position position="150"/>
    </location>
    <ligand>
        <name>substrate</name>
    </ligand>
</feature>
<dbReference type="PIRSF" id="PIRSF003314">
    <property type="entry name" value="IPP_isomerase"/>
    <property type="match status" value="1"/>
</dbReference>
<comment type="cofactor">
    <cofactor evidence="1 11">
        <name>FMN</name>
        <dbReference type="ChEBI" id="CHEBI:58210"/>
    </cofactor>
</comment>
<comment type="function">
    <text evidence="11">Involved in the biosynthesis of isoprenoids. Catalyzes the 1,3-allylic rearrangement of the homoallylic substrate isopentenyl (IPP) to its allylic isomer, dimethylallyl diphosphate (DMAPP).</text>
</comment>
<dbReference type="STRING" id="555088.DealDRAFT_0658"/>
<keyword evidence="5 11" id="KW-0479">Metal-binding</keyword>
<comment type="caution">
    <text evidence="13">The sequence shown here is derived from an EMBL/GenBank/DDBJ whole genome shotgun (WGS) entry which is preliminary data.</text>
</comment>
<dbReference type="AlphaFoldDB" id="C0GDU9"/>
<dbReference type="Gene3D" id="3.20.20.70">
    <property type="entry name" value="Aldolase class I"/>
    <property type="match status" value="1"/>
</dbReference>
<comment type="subcellular location">
    <subcellularLocation>
        <location evidence="11">Cytoplasm</location>
    </subcellularLocation>
</comment>
<accession>C0GDU9</accession>
<evidence type="ECO:0000256" key="1">
    <source>
        <dbReference type="ARBA" id="ARBA00001917"/>
    </source>
</evidence>
<feature type="binding site" evidence="11">
    <location>
        <position position="151"/>
    </location>
    <ligand>
        <name>Mg(2+)</name>
        <dbReference type="ChEBI" id="CHEBI:18420"/>
    </ligand>
</feature>
<evidence type="ECO:0000256" key="2">
    <source>
        <dbReference type="ARBA" id="ARBA00022490"/>
    </source>
</evidence>
<evidence type="ECO:0000256" key="11">
    <source>
        <dbReference type="HAMAP-Rule" id="MF_00354"/>
    </source>
</evidence>
<dbReference type="eggNOG" id="COG1304">
    <property type="taxonomic scope" value="Bacteria"/>
</dbReference>
<dbReference type="SUPFAM" id="SSF51395">
    <property type="entry name" value="FMN-linked oxidoreductases"/>
    <property type="match status" value="1"/>
</dbReference>
<comment type="cofactor">
    <cofactor evidence="11">
        <name>Mg(2+)</name>
        <dbReference type="ChEBI" id="CHEBI:18420"/>
    </cofactor>
</comment>
<dbReference type="Pfam" id="PF01070">
    <property type="entry name" value="FMN_dh"/>
    <property type="match status" value="1"/>
</dbReference>
<feature type="domain" description="FMN-dependent dehydrogenase" evidence="12">
    <location>
        <begin position="166"/>
        <end position="322"/>
    </location>
</feature>
<dbReference type="NCBIfam" id="TIGR02151">
    <property type="entry name" value="IPP_isom_2"/>
    <property type="match status" value="1"/>
</dbReference>
<organism evidence="13 14">
    <name type="scientific">Dethiobacter alkaliphilus AHT 1</name>
    <dbReference type="NCBI Taxonomy" id="555088"/>
    <lineage>
        <taxon>Bacteria</taxon>
        <taxon>Bacillati</taxon>
        <taxon>Bacillota</taxon>
        <taxon>Dethiobacteria</taxon>
        <taxon>Dethiobacterales</taxon>
        <taxon>Dethiobacteraceae</taxon>
        <taxon>Dethiobacter</taxon>
    </lineage>
</organism>
<protein>
    <recommendedName>
        <fullName evidence="11">Isopentenyl-diphosphate delta-isomerase</fullName>
        <shortName evidence="11">IPP isomerase</shortName>
        <ecNumber evidence="11">5.3.3.2</ecNumber>
    </recommendedName>
    <alternativeName>
        <fullName evidence="11">Isopentenyl diphosphate:dimethylallyl diphosphate isomerase</fullName>
    </alternativeName>
    <alternativeName>
        <fullName evidence="11">Isopentenyl pyrophosphate isomerase</fullName>
    </alternativeName>
    <alternativeName>
        <fullName evidence="11">Type 2 isopentenyl diphosphate isomerase</fullName>
        <shortName evidence="11">IDI-2</shortName>
    </alternativeName>
</protein>
<keyword evidence="6 11" id="KW-0460">Magnesium</keyword>
<evidence type="ECO:0000256" key="7">
    <source>
        <dbReference type="ARBA" id="ARBA00022857"/>
    </source>
</evidence>
<evidence type="ECO:0000256" key="8">
    <source>
        <dbReference type="ARBA" id="ARBA00023229"/>
    </source>
</evidence>
<dbReference type="InterPro" id="IPR000262">
    <property type="entry name" value="FMN-dep_DH"/>
</dbReference>
<evidence type="ECO:0000256" key="9">
    <source>
        <dbReference type="ARBA" id="ARBA00023235"/>
    </source>
</evidence>
<evidence type="ECO:0000313" key="14">
    <source>
        <dbReference type="Proteomes" id="UP000006443"/>
    </source>
</evidence>
<evidence type="ECO:0000259" key="12">
    <source>
        <dbReference type="Pfam" id="PF01070"/>
    </source>
</evidence>
<keyword evidence="9 11" id="KW-0413">Isomerase</keyword>
<evidence type="ECO:0000256" key="3">
    <source>
        <dbReference type="ARBA" id="ARBA00022630"/>
    </source>
</evidence>
<feature type="binding site" evidence="11">
    <location>
        <begin position="279"/>
        <end position="280"/>
    </location>
    <ligand>
        <name>FMN</name>
        <dbReference type="ChEBI" id="CHEBI:58210"/>
    </ligand>
</feature>
<comment type="similarity">
    <text evidence="11">Belongs to the IPP isomerase type 2 family.</text>
</comment>
<reference evidence="13 14" key="1">
    <citation type="submission" date="2009-02" db="EMBL/GenBank/DDBJ databases">
        <title>Sequencing of the draft genome and assembly of Dethiobacter alkaliphilus AHT 1.</title>
        <authorList>
            <consortium name="US DOE Joint Genome Institute (JGI-PGF)"/>
            <person name="Lucas S."/>
            <person name="Copeland A."/>
            <person name="Lapidus A."/>
            <person name="Glavina del Rio T."/>
            <person name="Dalin E."/>
            <person name="Tice H."/>
            <person name="Bruce D."/>
            <person name="Goodwin L."/>
            <person name="Pitluck S."/>
            <person name="Larimer F."/>
            <person name="Land M.L."/>
            <person name="Hauser L."/>
            <person name="Muyzer G."/>
        </authorList>
    </citation>
    <scope>NUCLEOTIDE SEQUENCE [LARGE SCALE GENOMIC DNA]</scope>
    <source>
        <strain evidence="13 14">AHT 1</strain>
    </source>
</reference>
<dbReference type="PANTHER" id="PTHR43665:SF1">
    <property type="entry name" value="ISOPENTENYL-DIPHOSPHATE DELTA-ISOMERASE"/>
    <property type="match status" value="1"/>
</dbReference>
<dbReference type="EMBL" id="ACJM01000003">
    <property type="protein sequence ID" value="EEG78243.1"/>
    <property type="molecule type" value="Genomic_DNA"/>
</dbReference>
<dbReference type="InterPro" id="IPR013785">
    <property type="entry name" value="Aldolase_TIM"/>
</dbReference>
<evidence type="ECO:0000256" key="6">
    <source>
        <dbReference type="ARBA" id="ARBA00022842"/>
    </source>
</evidence>
<feature type="binding site" evidence="11">
    <location>
        <begin position="61"/>
        <end position="63"/>
    </location>
    <ligand>
        <name>FMN</name>
        <dbReference type="ChEBI" id="CHEBI:58210"/>
    </ligand>
</feature>
<keyword evidence="4 11" id="KW-0288">FMN</keyword>
<proteinExistence type="inferred from homology"/>
<sequence>MSRQARKLEHLWHAVRSDLTSADFCDINLVHNCLPETSLKALDLSTNLAGINLRLPLFINAITGGVEDAECVNRELALTAKECGMALAVGSQMAALENPLYAKTFHVVREVYPDGIIFANIGAYSDVDMARRAVDMVRADALQIHLNVPQELMMKEGDTDFRGYRRQIEKIVGAVDVPVIIKEVGFGVAREQAAIFKELGVAAIDVGGKGGTNFMLIERRRAHAKTNPDLLKWGIPTAISILEAKAGAPDTDIVASGGLNSGLLAAKALALGANTVGIAGLAAKMLLAEGREKLVLCLNEMINEMKMIMVMTGAHNIAELREVPLVVTGETRQWLDQREISLSELFSSR</sequence>
<comment type="catalytic activity">
    <reaction evidence="11">
        <text>isopentenyl diphosphate = dimethylallyl diphosphate</text>
        <dbReference type="Rhea" id="RHEA:23284"/>
        <dbReference type="ChEBI" id="CHEBI:57623"/>
        <dbReference type="ChEBI" id="CHEBI:128769"/>
        <dbReference type="EC" id="5.3.3.2"/>
    </reaction>
</comment>
<dbReference type="GO" id="GO:0000287">
    <property type="term" value="F:magnesium ion binding"/>
    <property type="evidence" value="ECO:0007669"/>
    <property type="project" value="UniProtKB-UniRule"/>
</dbReference>
<dbReference type="EC" id="5.3.3.2" evidence="11"/>
<dbReference type="InterPro" id="IPR011179">
    <property type="entry name" value="IPdP_isomerase"/>
</dbReference>
<dbReference type="GO" id="GO:0070402">
    <property type="term" value="F:NADPH binding"/>
    <property type="evidence" value="ECO:0007669"/>
    <property type="project" value="UniProtKB-UniRule"/>
</dbReference>
<name>C0GDU9_DETAL</name>
<evidence type="ECO:0000256" key="10">
    <source>
        <dbReference type="ARBA" id="ARBA00025810"/>
    </source>
</evidence>
<dbReference type="RefSeq" id="WP_008514846.1">
    <property type="nucleotide sequence ID" value="NZ_ACJM01000003.1"/>
</dbReference>
<feature type="binding site" evidence="11">
    <location>
        <position position="212"/>
    </location>
    <ligand>
        <name>FMN</name>
        <dbReference type="ChEBI" id="CHEBI:58210"/>
    </ligand>
</feature>